<accession>A0A4S9XIT3</accession>
<organism evidence="3 4">
    <name type="scientific">Aureobasidium pullulans</name>
    <name type="common">Black yeast</name>
    <name type="synonym">Pullularia pullulans</name>
    <dbReference type="NCBI Taxonomy" id="5580"/>
    <lineage>
        <taxon>Eukaryota</taxon>
        <taxon>Fungi</taxon>
        <taxon>Dikarya</taxon>
        <taxon>Ascomycota</taxon>
        <taxon>Pezizomycotina</taxon>
        <taxon>Dothideomycetes</taxon>
        <taxon>Dothideomycetidae</taxon>
        <taxon>Dothideales</taxon>
        <taxon>Saccotheciaceae</taxon>
        <taxon>Aureobasidium</taxon>
    </lineage>
</organism>
<keyword evidence="1" id="KW-0732">Signal</keyword>
<dbReference type="EMBL" id="QZBT01000167">
    <property type="protein sequence ID" value="THZ77904.1"/>
    <property type="molecule type" value="Genomic_DNA"/>
</dbReference>
<dbReference type="AlphaFoldDB" id="A0A4S9XIT3"/>
<proteinExistence type="predicted"/>
<feature type="chain" id="PRO_5020993075" description="DUF6546 domain-containing protein" evidence="1">
    <location>
        <begin position="18"/>
        <end position="481"/>
    </location>
</feature>
<name>A0A4S9XIT3_AURPU</name>
<evidence type="ECO:0000256" key="1">
    <source>
        <dbReference type="SAM" id="SignalP"/>
    </source>
</evidence>
<evidence type="ECO:0000313" key="3">
    <source>
        <dbReference type="EMBL" id="THZ77904.1"/>
    </source>
</evidence>
<dbReference type="Proteomes" id="UP000310039">
    <property type="component" value="Unassembled WGS sequence"/>
</dbReference>
<gene>
    <name evidence="3" type="ORF">D6C84_08366</name>
</gene>
<comment type="caution">
    <text evidence="3">The sequence shown here is derived from an EMBL/GenBank/DDBJ whole genome shotgun (WGS) entry which is preliminary data.</text>
</comment>
<feature type="signal peptide" evidence="1">
    <location>
        <begin position="1"/>
        <end position="17"/>
    </location>
</feature>
<sequence length="481" mass="54304">ILLLVASHLQFIDGSLAKYSTVNRSWNSVIEALTFRALRSESLDHLQQIPGHMNSDRRAALHGIDIIIQLPEYGKDRWYEFESEHEKDTNNIVFSDSLGEVFHILNSWQEYKGDHTQLTLAIQAISKSDSWHLGKIDRIRRRGRAASGEADVRLEASYLHLQGELPPLLTVSDSSFRGALHVRQLPGNPSRPCCPRLLSGETITRITKACTRVRDVAAELSDKESKNLVLRKAERSAFAKSLIDLPESVTRLKLGYPGVVPANQFFNPPAIPFLDGKDALSMSLSRISRRLGCFEVHAVLSDDIFDMSESPSWPRLRKLHIGFDSCTPHGEWLLELDPEDSEVEREQNEIRPSEMPARIHYPEISFRTAVNRDILDDLYLAAARAVARLPNLRDLQLTVGDEDSGCVCRLPSNGRCTHRLVWISKSQTTYEPHPDVMKAWKAVFASESSMCRFSVTSTIQCLRSRRTATENTTFTGRITTM</sequence>
<protein>
    <recommendedName>
        <fullName evidence="2">DUF6546 domain-containing protein</fullName>
    </recommendedName>
</protein>
<evidence type="ECO:0000313" key="4">
    <source>
        <dbReference type="Proteomes" id="UP000310039"/>
    </source>
</evidence>
<dbReference type="Pfam" id="PF20183">
    <property type="entry name" value="DUF6546"/>
    <property type="match status" value="1"/>
</dbReference>
<feature type="domain" description="DUF6546" evidence="2">
    <location>
        <begin position="370"/>
        <end position="456"/>
    </location>
</feature>
<dbReference type="InterPro" id="IPR046676">
    <property type="entry name" value="DUF6546"/>
</dbReference>
<evidence type="ECO:0000259" key="2">
    <source>
        <dbReference type="Pfam" id="PF20183"/>
    </source>
</evidence>
<reference evidence="3 4" key="1">
    <citation type="submission" date="2018-10" db="EMBL/GenBank/DDBJ databases">
        <title>Fifty Aureobasidium pullulans genomes reveal a recombining polyextremotolerant generalist.</title>
        <authorList>
            <person name="Gostincar C."/>
            <person name="Turk M."/>
            <person name="Zajc J."/>
            <person name="Gunde-Cimerman N."/>
        </authorList>
    </citation>
    <scope>NUCLEOTIDE SEQUENCE [LARGE SCALE GENOMIC DNA]</scope>
    <source>
        <strain evidence="3 4">EXF-3403</strain>
    </source>
</reference>
<feature type="non-terminal residue" evidence="3">
    <location>
        <position position="1"/>
    </location>
</feature>